<dbReference type="AlphaFoldDB" id="A0A832MLA9"/>
<keyword evidence="2" id="KW-0560">Oxidoreductase</keyword>
<comment type="caution">
    <text evidence="2">The sequence shown here is derived from an EMBL/GenBank/DDBJ whole genome shotgun (WGS) entry which is preliminary data.</text>
</comment>
<feature type="region of interest" description="Disordered" evidence="1">
    <location>
        <begin position="230"/>
        <end position="250"/>
    </location>
</feature>
<dbReference type="Pfam" id="PF03060">
    <property type="entry name" value="NMO"/>
    <property type="match status" value="1"/>
</dbReference>
<dbReference type="PANTHER" id="PTHR32332">
    <property type="entry name" value="2-NITROPROPANE DIOXYGENASE"/>
    <property type="match status" value="1"/>
</dbReference>
<proteinExistence type="predicted"/>
<name>A0A832MLA9_UNCEI</name>
<organism evidence="2">
    <name type="scientific">Eiseniibacteriota bacterium</name>
    <dbReference type="NCBI Taxonomy" id="2212470"/>
    <lineage>
        <taxon>Bacteria</taxon>
        <taxon>Candidatus Eiseniibacteriota</taxon>
    </lineage>
</organism>
<gene>
    <name evidence="2" type="ORF">ENR23_04590</name>
</gene>
<dbReference type="PANTHER" id="PTHR32332:SF33">
    <property type="entry name" value="NITRONATE MONOOXYGENASE DOMAIN-CONTAINING PROTEIN"/>
    <property type="match status" value="1"/>
</dbReference>
<sequence length="461" mass="48964">MGVGVSRWQLARAVSMLGQLGVVSGTVIDTVLVRRLQDGDPGGHVRRAMERFPIPGVAARVLERYFRPGGLPPGQPYALLPMYQQVVSKAREQLTMLGAFVEVHLAREGHGGMVGINLLTKIHLPNLALLYGAMLAGVDVVIMGAGIPREIPPVLDAFAEHRPAQIRFEVEQDAGHEPLWIRLDPADHWDGPPPPLRRPRFLPIVSSNSLATMLARKSGGRVDGFVVEGPTAGGHNAPPRGWSGPGAGEEPVYGERDAVDLAKLEALGLPFWIAGGAGSPAALRAARAAGAAGIQVGTLFAYCEESGIEPGLKRAVLESAMRGDLAVRTDGRASPTGYPFKVVTWNGAGTPAFDRTRVCDLGYLRDAYRMPNGRINFRCASEPEDAWALKGGAPEETVGRACLCNTLLATIGQAQRRANGAVEPPMVTSGDDLARIADFLRGRTSYTAADVIAYLKGDAGA</sequence>
<protein>
    <submittedName>
        <fullName evidence="2">Nitronate monooxygenase</fullName>
    </submittedName>
</protein>
<dbReference type="Gene3D" id="3.20.20.70">
    <property type="entry name" value="Aldolase class I"/>
    <property type="match status" value="1"/>
</dbReference>
<dbReference type="InterPro" id="IPR013785">
    <property type="entry name" value="Aldolase_TIM"/>
</dbReference>
<keyword evidence="2" id="KW-0503">Monooxygenase</keyword>
<dbReference type="SUPFAM" id="SSF51412">
    <property type="entry name" value="Inosine monophosphate dehydrogenase (IMPDH)"/>
    <property type="match status" value="1"/>
</dbReference>
<evidence type="ECO:0000256" key="1">
    <source>
        <dbReference type="SAM" id="MobiDB-lite"/>
    </source>
</evidence>
<evidence type="ECO:0000313" key="2">
    <source>
        <dbReference type="EMBL" id="HGZ42696.1"/>
    </source>
</evidence>
<reference evidence="2" key="1">
    <citation type="journal article" date="2020" name="mSystems">
        <title>Genome- and Community-Level Interaction Insights into Carbon Utilization and Element Cycling Functions of Hydrothermarchaeota in Hydrothermal Sediment.</title>
        <authorList>
            <person name="Zhou Z."/>
            <person name="Liu Y."/>
            <person name="Xu W."/>
            <person name="Pan J."/>
            <person name="Luo Z.H."/>
            <person name="Li M."/>
        </authorList>
    </citation>
    <scope>NUCLEOTIDE SEQUENCE [LARGE SCALE GENOMIC DNA]</scope>
    <source>
        <strain evidence="2">SpSt-381</strain>
    </source>
</reference>
<dbReference type="GO" id="GO:0004497">
    <property type="term" value="F:monooxygenase activity"/>
    <property type="evidence" value="ECO:0007669"/>
    <property type="project" value="UniProtKB-KW"/>
</dbReference>
<dbReference type="EMBL" id="DSQF01000008">
    <property type="protein sequence ID" value="HGZ42696.1"/>
    <property type="molecule type" value="Genomic_DNA"/>
</dbReference>
<accession>A0A832MLA9</accession>